<evidence type="ECO:0000313" key="2">
    <source>
        <dbReference type="EMBL" id="KAJ2677495.1"/>
    </source>
</evidence>
<keyword evidence="1" id="KW-0175">Coiled coil</keyword>
<organism evidence="2 3">
    <name type="scientific">Coemansia spiralis</name>
    <dbReference type="NCBI Taxonomy" id="417178"/>
    <lineage>
        <taxon>Eukaryota</taxon>
        <taxon>Fungi</taxon>
        <taxon>Fungi incertae sedis</taxon>
        <taxon>Zoopagomycota</taxon>
        <taxon>Kickxellomycotina</taxon>
        <taxon>Kickxellomycetes</taxon>
        <taxon>Kickxellales</taxon>
        <taxon>Kickxellaceae</taxon>
        <taxon>Coemansia</taxon>
    </lineage>
</organism>
<sequence length="128" mass="15084">MTPAEEPILHKILHDRYHSTRSTPEKAVLTLALQCLAELQRRRHETLERIRELSLDIQHSESQLRRLDHRINRCIDLGQFAESDHSLTQAIYAKLQAQETRLRDTKRELIDAEQRLTGIVTVWATHRF</sequence>
<dbReference type="OrthoDB" id="5527556at2759"/>
<reference evidence="2" key="1">
    <citation type="submission" date="2022-07" db="EMBL/GenBank/DDBJ databases">
        <title>Phylogenomic reconstructions and comparative analyses of Kickxellomycotina fungi.</title>
        <authorList>
            <person name="Reynolds N.K."/>
            <person name="Stajich J.E."/>
            <person name="Barry K."/>
            <person name="Grigoriev I.V."/>
            <person name="Crous P."/>
            <person name="Smith M.E."/>
        </authorList>
    </citation>
    <scope>NUCLEOTIDE SEQUENCE</scope>
    <source>
        <strain evidence="2">NRRL 3115</strain>
    </source>
</reference>
<dbReference type="EMBL" id="JANBTW010000032">
    <property type="protein sequence ID" value="KAJ2677495.1"/>
    <property type="molecule type" value="Genomic_DNA"/>
</dbReference>
<protein>
    <submittedName>
        <fullName evidence="2">Uncharacterized protein</fullName>
    </submittedName>
</protein>
<dbReference type="Proteomes" id="UP001151518">
    <property type="component" value="Unassembled WGS sequence"/>
</dbReference>
<dbReference type="AlphaFoldDB" id="A0A9W8G964"/>
<name>A0A9W8G964_9FUNG</name>
<comment type="caution">
    <text evidence="2">The sequence shown here is derived from an EMBL/GenBank/DDBJ whole genome shotgun (WGS) entry which is preliminary data.</text>
</comment>
<gene>
    <name evidence="2" type="ORF">GGI25_003130</name>
</gene>
<accession>A0A9W8G964</accession>
<evidence type="ECO:0000256" key="1">
    <source>
        <dbReference type="SAM" id="Coils"/>
    </source>
</evidence>
<feature type="coiled-coil region" evidence="1">
    <location>
        <begin position="36"/>
        <end position="115"/>
    </location>
</feature>
<proteinExistence type="predicted"/>
<evidence type="ECO:0000313" key="3">
    <source>
        <dbReference type="Proteomes" id="UP001151518"/>
    </source>
</evidence>